<sequence length="395" mass="42764">MQSFTYFVPTQVLFGRGTETQAGEAVRAEGGSRVLVLCGGGSARRSGLLDRVTRSLEAAGLTWFLREGVRPNPTLEFVEETIRQYRDQKIDFLLAVGGGSVLDTAKAVGLGLRDPEGRVWDFFTAKRDPADTVPMGSILTIAAAGSETSDSAVITNEATREKRGRNTPLNRPRFAIMDPELTYTLPAWQTACGAADILMHTLDRYFSNVPGNETTDALAEALLRTVVRFAPAALERPGDYEARSELMWCGSLSHNDLTGLGRGKDFSVHQLGHELSGRYGIAHGASLTIMWPAWARRVRATDPDRFARLGRTVFGVTESEAEAASLACIGAVEDFFRSLGLPVDLGSSEIGVLPQAELEALALGCSRGRSRAIGTFCPLDHQGILEVYQDANRGK</sequence>
<proteinExistence type="predicted"/>
<dbReference type="EMBL" id="DWWJ01000200">
    <property type="protein sequence ID" value="HJC41989.1"/>
    <property type="molecule type" value="Genomic_DNA"/>
</dbReference>
<dbReference type="GO" id="GO:1990362">
    <property type="term" value="F:butanol dehydrogenase (NAD+) activity"/>
    <property type="evidence" value="ECO:0007669"/>
    <property type="project" value="InterPro"/>
</dbReference>
<evidence type="ECO:0000313" key="5">
    <source>
        <dbReference type="Proteomes" id="UP000823882"/>
    </source>
</evidence>
<dbReference type="FunFam" id="3.40.50.1970:FF:000003">
    <property type="entry name" value="Alcohol dehydrogenase, iron-containing"/>
    <property type="match status" value="1"/>
</dbReference>
<feature type="domain" description="Fe-containing alcohol dehydrogenase-like C-terminal" evidence="3">
    <location>
        <begin position="190"/>
        <end position="391"/>
    </location>
</feature>
<reference evidence="4" key="2">
    <citation type="submission" date="2021-04" db="EMBL/GenBank/DDBJ databases">
        <authorList>
            <person name="Gilroy R."/>
        </authorList>
    </citation>
    <scope>NUCLEOTIDE SEQUENCE</scope>
    <source>
        <strain evidence="4">CHK186-1790</strain>
    </source>
</reference>
<dbReference type="AlphaFoldDB" id="A0A9D2P200"/>
<evidence type="ECO:0000259" key="3">
    <source>
        <dbReference type="Pfam" id="PF25137"/>
    </source>
</evidence>
<dbReference type="Pfam" id="PF25137">
    <property type="entry name" value="ADH_Fe_C"/>
    <property type="match status" value="1"/>
</dbReference>
<evidence type="ECO:0000313" key="4">
    <source>
        <dbReference type="EMBL" id="HJC41989.1"/>
    </source>
</evidence>
<protein>
    <submittedName>
        <fullName evidence="4">Iron-containing alcohol dehydrogenase</fullName>
    </submittedName>
</protein>
<dbReference type="GO" id="GO:0046872">
    <property type="term" value="F:metal ion binding"/>
    <property type="evidence" value="ECO:0007669"/>
    <property type="project" value="InterPro"/>
</dbReference>
<comment type="caution">
    <text evidence="4">The sequence shown here is derived from an EMBL/GenBank/DDBJ whole genome shotgun (WGS) entry which is preliminary data.</text>
</comment>
<dbReference type="PANTHER" id="PTHR43633">
    <property type="entry name" value="ALCOHOL DEHYDROGENASE YQHD"/>
    <property type="match status" value="1"/>
</dbReference>
<reference evidence="4" key="1">
    <citation type="journal article" date="2021" name="PeerJ">
        <title>Extensive microbial diversity within the chicken gut microbiome revealed by metagenomics and culture.</title>
        <authorList>
            <person name="Gilroy R."/>
            <person name="Ravi A."/>
            <person name="Getino M."/>
            <person name="Pursley I."/>
            <person name="Horton D.L."/>
            <person name="Alikhan N.F."/>
            <person name="Baker D."/>
            <person name="Gharbi K."/>
            <person name="Hall N."/>
            <person name="Watson M."/>
            <person name="Adriaenssens E.M."/>
            <person name="Foster-Nyarko E."/>
            <person name="Jarju S."/>
            <person name="Secka A."/>
            <person name="Antonio M."/>
            <person name="Oren A."/>
            <person name="Chaudhuri R.R."/>
            <person name="La Ragione R."/>
            <person name="Hildebrand F."/>
            <person name="Pallen M.J."/>
        </authorList>
    </citation>
    <scope>NUCLEOTIDE SEQUENCE</scope>
    <source>
        <strain evidence="4">CHK186-1790</strain>
    </source>
</reference>
<dbReference type="InterPro" id="IPR001670">
    <property type="entry name" value="ADH_Fe/GldA"/>
</dbReference>
<dbReference type="PANTHER" id="PTHR43633:SF1">
    <property type="entry name" value="ALCOHOL DEHYDROGENASE YQHD"/>
    <property type="match status" value="1"/>
</dbReference>
<dbReference type="SUPFAM" id="SSF56796">
    <property type="entry name" value="Dehydroquinate synthase-like"/>
    <property type="match status" value="1"/>
</dbReference>
<accession>A0A9D2P200</accession>
<evidence type="ECO:0000259" key="2">
    <source>
        <dbReference type="Pfam" id="PF00465"/>
    </source>
</evidence>
<keyword evidence="1" id="KW-0560">Oxidoreductase</keyword>
<evidence type="ECO:0000256" key="1">
    <source>
        <dbReference type="ARBA" id="ARBA00023002"/>
    </source>
</evidence>
<feature type="domain" description="Alcohol dehydrogenase iron-type/glycerol dehydrogenase GldA" evidence="2">
    <location>
        <begin position="9"/>
        <end position="179"/>
    </location>
</feature>
<dbReference type="GO" id="GO:0005829">
    <property type="term" value="C:cytosol"/>
    <property type="evidence" value="ECO:0007669"/>
    <property type="project" value="TreeGrafter"/>
</dbReference>
<dbReference type="Proteomes" id="UP000823882">
    <property type="component" value="Unassembled WGS sequence"/>
</dbReference>
<gene>
    <name evidence="4" type="ORF">H9701_10640</name>
</gene>
<dbReference type="Pfam" id="PF00465">
    <property type="entry name" value="Fe-ADH"/>
    <property type="match status" value="1"/>
</dbReference>
<name>A0A9D2P200_9FIRM</name>
<dbReference type="InterPro" id="IPR044731">
    <property type="entry name" value="BDH-like"/>
</dbReference>
<dbReference type="Gene3D" id="1.20.1090.10">
    <property type="entry name" value="Dehydroquinate synthase-like - alpha domain"/>
    <property type="match status" value="1"/>
</dbReference>
<dbReference type="GO" id="GO:0008106">
    <property type="term" value="F:alcohol dehydrogenase (NADP+) activity"/>
    <property type="evidence" value="ECO:0007669"/>
    <property type="project" value="TreeGrafter"/>
</dbReference>
<dbReference type="GO" id="GO:1990002">
    <property type="term" value="F:methylglyoxal reductase (NADPH) (acetol producing) activity"/>
    <property type="evidence" value="ECO:0007669"/>
    <property type="project" value="TreeGrafter"/>
</dbReference>
<dbReference type="CDD" id="cd08187">
    <property type="entry name" value="BDH"/>
    <property type="match status" value="1"/>
</dbReference>
<organism evidence="4 5">
    <name type="scientific">Candidatus Intestinimonas pullistercoris</name>
    <dbReference type="NCBI Taxonomy" id="2838623"/>
    <lineage>
        <taxon>Bacteria</taxon>
        <taxon>Bacillati</taxon>
        <taxon>Bacillota</taxon>
        <taxon>Clostridia</taxon>
        <taxon>Eubacteriales</taxon>
        <taxon>Intestinimonas</taxon>
    </lineage>
</organism>
<dbReference type="InterPro" id="IPR056798">
    <property type="entry name" value="ADH_Fe_C"/>
</dbReference>
<dbReference type="Gene3D" id="3.40.50.1970">
    <property type="match status" value="1"/>
</dbReference>